<dbReference type="AlphaFoldDB" id="A0A1X7VX31"/>
<proteinExistence type="predicted"/>
<evidence type="ECO:0000313" key="1">
    <source>
        <dbReference type="EnsemblMetazoa" id="Aqu2.1.44425_001"/>
    </source>
</evidence>
<dbReference type="PANTHER" id="PTHR46579:SF1">
    <property type="entry name" value="F5_8 TYPE C DOMAIN-CONTAINING PROTEIN"/>
    <property type="match status" value="1"/>
</dbReference>
<organism evidence="1">
    <name type="scientific">Amphimedon queenslandica</name>
    <name type="common">Sponge</name>
    <dbReference type="NCBI Taxonomy" id="400682"/>
    <lineage>
        <taxon>Eukaryota</taxon>
        <taxon>Metazoa</taxon>
        <taxon>Porifera</taxon>
        <taxon>Demospongiae</taxon>
        <taxon>Heteroscleromorpha</taxon>
        <taxon>Haplosclerida</taxon>
        <taxon>Niphatidae</taxon>
        <taxon>Amphimedon</taxon>
    </lineage>
</organism>
<dbReference type="InParanoid" id="A0A1X7VX31"/>
<protein>
    <submittedName>
        <fullName evidence="1">Uncharacterized protein</fullName>
    </submittedName>
</protein>
<name>A0A1X7VX31_AMPQE</name>
<dbReference type="OMA" id="CTTHITA"/>
<reference evidence="1" key="1">
    <citation type="submission" date="2017-05" db="UniProtKB">
        <authorList>
            <consortium name="EnsemblMetazoa"/>
        </authorList>
    </citation>
    <scope>IDENTIFICATION</scope>
</reference>
<dbReference type="OrthoDB" id="8194903at2759"/>
<dbReference type="EnsemblMetazoa" id="Aqu2.1.44425_001">
    <property type="protein sequence ID" value="Aqu2.1.44425_001"/>
    <property type="gene ID" value="Aqu2.1.44425"/>
</dbReference>
<dbReference type="PANTHER" id="PTHR46579">
    <property type="entry name" value="F5/8 TYPE C DOMAIN-CONTAINING PROTEIN-RELATED"/>
    <property type="match status" value="1"/>
</dbReference>
<sequence>MLASVWFGPHKPNMPTILEPVIKSVKELCTTHITANTPAGKKLIKAMIIAAVFDLPAKAGVLNTIQFNGYFGYICCKDKGDNLSAHQHVYLPTAAHEMRTESEMLQWADEAQALGKPFYGVKGASILSTIVNIPFGVPIDYMHAVLEEVVKSLMNRWVKVSNQPYSLHQYVALINKAMLCIKPPHEFRGSPRSIDTFAFWKASEYRVFLLFYVVPLLKDFLPCEYIYHLLLLAEAMHRLLLTAISVERAR</sequence>
<accession>A0A1X7VX31</accession>